<dbReference type="InterPro" id="IPR003838">
    <property type="entry name" value="ABC3_permease_C"/>
</dbReference>
<evidence type="ECO:0000256" key="6">
    <source>
        <dbReference type="ARBA" id="ARBA00038076"/>
    </source>
</evidence>
<dbReference type="EMBL" id="CP116346">
    <property type="protein sequence ID" value="WIT13353.1"/>
    <property type="molecule type" value="Genomic_DNA"/>
</dbReference>
<protein>
    <submittedName>
        <fullName evidence="9">FtsX-like permease family protein</fullName>
    </submittedName>
</protein>
<dbReference type="Pfam" id="PF02687">
    <property type="entry name" value="FtsX"/>
    <property type="match status" value="2"/>
</dbReference>
<keyword evidence="4 7" id="KW-1133">Transmembrane helix</keyword>
<keyword evidence="2" id="KW-1003">Cell membrane</keyword>
<evidence type="ECO:0000256" key="1">
    <source>
        <dbReference type="ARBA" id="ARBA00004651"/>
    </source>
</evidence>
<feature type="transmembrane region" description="Helical" evidence="7">
    <location>
        <begin position="253"/>
        <end position="283"/>
    </location>
</feature>
<evidence type="ECO:0000256" key="5">
    <source>
        <dbReference type="ARBA" id="ARBA00023136"/>
    </source>
</evidence>
<dbReference type="PANTHER" id="PTHR30572">
    <property type="entry name" value="MEMBRANE COMPONENT OF TRANSPORTER-RELATED"/>
    <property type="match status" value="1"/>
</dbReference>
<evidence type="ECO:0000313" key="9">
    <source>
        <dbReference type="EMBL" id="WIT13353.1"/>
    </source>
</evidence>
<feature type="transmembrane region" description="Helical" evidence="7">
    <location>
        <begin position="434"/>
        <end position="454"/>
    </location>
</feature>
<feature type="transmembrane region" description="Helical" evidence="7">
    <location>
        <begin position="304"/>
        <end position="325"/>
    </location>
</feature>
<dbReference type="GO" id="GO:0022857">
    <property type="term" value="F:transmembrane transporter activity"/>
    <property type="evidence" value="ECO:0007669"/>
    <property type="project" value="TreeGrafter"/>
</dbReference>
<sequence length="807" mass="84883">MSPRWTKIWRDMQHSGGRMALIVAALAASMAGVVTMLSAYLVLAREVPLNYLGTQPAAAQLELQHEPSAALLQRLRARPGVRGAELGGTLLGRIQVGQQGWMPLMLFVVSDFEAWQINRVHADSGSWPPPPGSLLIERSAMAMSQARVGGQVQIELPAAGRIGIGVAGTVHDPGVAPAWQEQTVYAYVSQATLAQRGQPLPLDLLKLRLHDDAELPAIEAEVQRLAAWLAEQGEPVLQARIPPPRLHPHQSQMMTVVGMLLIFSLLGLLLGAVLTASTIGGLLAQQRRQIAIMKAIGARSAQIATLYLLMVGLLGLAAVAIGWPLGWAAGRGLMSLVAQLLNLRLDSLALPGWMLPASVGVGIVAPLLATLLPIWLAARRTVRAAIDDHGVSASAAADSGPGGRLMARLLARLSLGDAALTLALRNTFRRRARLFMTLLLLGGAGAMFITSLNLRAAWEARVQEAAADRHFDLELRLEQPQPLARLEPLLRGALPGLRAFESWSISATSLHQGGGLEVVHSYPDGGHGSLALRAAPPATALIAHRLGAGRWLRAGERGSVVLNSGASQASGLRGARPGDWLDLEIAGRPQRLLVVGIIKEPLTPSALYTTPESYAELTGTAGHSNALRIALRDGSDAEQSATALVAALEGAGMGVKFLLTEARFGAAQGGHVYILVYALAFIAGLMAVVGLLGLASALGSAVLERTREIGVLRTIGAGSAAVLRSVLAEGLVIALLSVLLALLLATGLSARVGAVLGAISPQQLLLQLSPLALGLWLLLLLPGALLVSAWPARRAARLTIRETLNSY</sequence>
<dbReference type="GO" id="GO:0005886">
    <property type="term" value="C:plasma membrane"/>
    <property type="evidence" value="ECO:0007669"/>
    <property type="project" value="UniProtKB-SubCell"/>
</dbReference>
<keyword evidence="5 7" id="KW-0472">Membrane</keyword>
<gene>
    <name evidence="9" type="ORF">PFX98_07010</name>
</gene>
<dbReference type="RefSeq" id="WP_285234465.1">
    <property type="nucleotide sequence ID" value="NZ_CP116346.1"/>
</dbReference>
<keyword evidence="3 7" id="KW-0812">Transmembrane</keyword>
<dbReference type="InterPro" id="IPR050250">
    <property type="entry name" value="Macrolide_Exporter_MacB"/>
</dbReference>
<evidence type="ECO:0000256" key="4">
    <source>
        <dbReference type="ARBA" id="ARBA00022989"/>
    </source>
</evidence>
<feature type="transmembrane region" description="Helical" evidence="7">
    <location>
        <begin position="353"/>
        <end position="376"/>
    </location>
</feature>
<comment type="subcellular location">
    <subcellularLocation>
        <location evidence="1">Cell membrane</location>
        <topology evidence="1">Multi-pass membrane protein</topology>
    </subcellularLocation>
</comment>
<evidence type="ECO:0000256" key="3">
    <source>
        <dbReference type="ARBA" id="ARBA00022692"/>
    </source>
</evidence>
<name>A0AA95NJ90_9BURK</name>
<dbReference type="KEGG" id="pais:PFX98_07010"/>
<feature type="transmembrane region" description="Helical" evidence="7">
    <location>
        <begin position="731"/>
        <end position="759"/>
    </location>
</feature>
<reference evidence="9" key="1">
    <citation type="submission" date="2023-01" db="EMBL/GenBank/DDBJ databases">
        <title>Whole genome sequence of Paucibacter sp. S2-9 isolated from pond sediment.</title>
        <authorList>
            <person name="Jung J.Y."/>
        </authorList>
    </citation>
    <scope>NUCLEOTIDE SEQUENCE</scope>
    <source>
        <strain evidence="9">S2-9</strain>
    </source>
</reference>
<organism evidence="9 10">
    <name type="scientific">Paucibacter sediminis</name>
    <dbReference type="NCBI Taxonomy" id="3019553"/>
    <lineage>
        <taxon>Bacteria</taxon>
        <taxon>Pseudomonadati</taxon>
        <taxon>Pseudomonadota</taxon>
        <taxon>Betaproteobacteria</taxon>
        <taxon>Burkholderiales</taxon>
        <taxon>Sphaerotilaceae</taxon>
        <taxon>Roseateles</taxon>
    </lineage>
</organism>
<evidence type="ECO:0000259" key="8">
    <source>
        <dbReference type="Pfam" id="PF02687"/>
    </source>
</evidence>
<evidence type="ECO:0000313" key="10">
    <source>
        <dbReference type="Proteomes" id="UP001177769"/>
    </source>
</evidence>
<proteinExistence type="inferred from homology"/>
<accession>A0AA95NJ90</accession>
<feature type="transmembrane region" description="Helical" evidence="7">
    <location>
        <begin position="674"/>
        <end position="703"/>
    </location>
</feature>
<keyword evidence="10" id="KW-1185">Reference proteome</keyword>
<dbReference type="Proteomes" id="UP001177769">
    <property type="component" value="Chromosome"/>
</dbReference>
<evidence type="ECO:0000256" key="2">
    <source>
        <dbReference type="ARBA" id="ARBA00022475"/>
    </source>
</evidence>
<dbReference type="AlphaFoldDB" id="A0AA95NJ90"/>
<feature type="domain" description="ABC3 transporter permease C-terminal" evidence="8">
    <location>
        <begin position="262"/>
        <end position="380"/>
    </location>
</feature>
<evidence type="ECO:0000256" key="7">
    <source>
        <dbReference type="SAM" id="Phobius"/>
    </source>
</evidence>
<dbReference type="PANTHER" id="PTHR30572:SF4">
    <property type="entry name" value="ABC TRANSPORTER PERMEASE YTRF"/>
    <property type="match status" value="1"/>
</dbReference>
<feature type="transmembrane region" description="Helical" evidence="7">
    <location>
        <begin position="771"/>
        <end position="792"/>
    </location>
</feature>
<feature type="domain" description="ABC3 transporter permease C-terminal" evidence="8">
    <location>
        <begin position="681"/>
        <end position="799"/>
    </location>
</feature>
<comment type="similarity">
    <text evidence="6">Belongs to the ABC-4 integral membrane protein family.</text>
</comment>